<comment type="caution">
    <text evidence="1">The sequence shown here is derived from an EMBL/GenBank/DDBJ whole genome shotgun (WGS) entry which is preliminary data.</text>
</comment>
<sequence length="535" mass="59496">MGLGCDLEVDVNGEEVFLVDKEILSSFSGRLSKLFSRSTATTKLKVLFHDLPGGAAAFELMARFCYNPGCVTITPSNVCLLHCVAHFMEMTEDFSHSANLIEQTEKTLEGITYWTWPETLIVLKQCQDLFSAAHSSGILKKCLDSLVARIALASDTSPSTSSPDSSGFRFSCDTRSSESTKTSSYHRYWWFEDLAGLNTLIIQKIIENMVSIKFDQVIISRFLFYYLKSQASNATTNEKSKLIETLVNLLFLLDRSSVSCKGLFGVLRVALGVNISKCCRSRLESMIGSQLDQATLDNLLVPSPGGVNILYDVNLVMRFLKSFLISGGQISLTRLRRVGRLMDMYIAEVAPDACLKPSKFIALLTALPDSARDTYDEIYRAVDIYLQIHAGLSEDEKMKICCALNYEKLSSDICKDLSQNLKFPSRSAIQALLSQQSKLKSLLQDTDSLKSSNTSPCTNSNQANAKITDEQIVLYAKRLDLATENEKIKTHLQGMQWRVMELEKVCQKLQTQIAKIMNAQAASPGNPRSLPKLCS</sequence>
<accession>A0ACC2L3R4</accession>
<keyword evidence="2" id="KW-1185">Reference proteome</keyword>
<reference evidence="1 2" key="1">
    <citation type="journal article" date="2022" name="Hortic Res">
        <title>A haplotype resolved chromosomal level avocado genome allows analysis of novel avocado genes.</title>
        <authorList>
            <person name="Nath O."/>
            <person name="Fletcher S.J."/>
            <person name="Hayward A."/>
            <person name="Shaw L.M."/>
            <person name="Masouleh A.K."/>
            <person name="Furtado A."/>
            <person name="Henry R.J."/>
            <person name="Mitter N."/>
        </authorList>
    </citation>
    <scope>NUCLEOTIDE SEQUENCE [LARGE SCALE GENOMIC DNA]</scope>
    <source>
        <strain evidence="2">cv. Hass</strain>
    </source>
</reference>
<proteinExistence type="predicted"/>
<name>A0ACC2L3R4_PERAE</name>
<dbReference type="EMBL" id="CM056814">
    <property type="protein sequence ID" value="KAJ8628069.1"/>
    <property type="molecule type" value="Genomic_DNA"/>
</dbReference>
<dbReference type="Proteomes" id="UP001234297">
    <property type="component" value="Chromosome 6"/>
</dbReference>
<evidence type="ECO:0000313" key="1">
    <source>
        <dbReference type="EMBL" id="KAJ8628069.1"/>
    </source>
</evidence>
<evidence type="ECO:0000313" key="2">
    <source>
        <dbReference type="Proteomes" id="UP001234297"/>
    </source>
</evidence>
<organism evidence="1 2">
    <name type="scientific">Persea americana</name>
    <name type="common">Avocado</name>
    <dbReference type="NCBI Taxonomy" id="3435"/>
    <lineage>
        <taxon>Eukaryota</taxon>
        <taxon>Viridiplantae</taxon>
        <taxon>Streptophyta</taxon>
        <taxon>Embryophyta</taxon>
        <taxon>Tracheophyta</taxon>
        <taxon>Spermatophyta</taxon>
        <taxon>Magnoliopsida</taxon>
        <taxon>Magnoliidae</taxon>
        <taxon>Laurales</taxon>
        <taxon>Lauraceae</taxon>
        <taxon>Persea</taxon>
    </lineage>
</organism>
<gene>
    <name evidence="1" type="ORF">MRB53_021376</name>
</gene>
<protein>
    <submittedName>
        <fullName evidence="1">Uncharacterized protein</fullName>
    </submittedName>
</protein>